<protein>
    <recommendedName>
        <fullName evidence="4">Type 4 fimbrial biogenesis protein PilX N-terminal domain-containing protein</fullName>
    </recommendedName>
</protein>
<dbReference type="EMBL" id="LCJQ01000001">
    <property type="protein sequence ID" value="KKT82276.1"/>
    <property type="molecule type" value="Genomic_DNA"/>
</dbReference>
<sequence>MKIQQSKKGAVLLIAILMASVMLTVGLGVYQRTYKEIYFASFWKQTQRAFSGADIGLECALYRDLNPPAIPVGAVYFATSTPPAVPVVTDFWCGGGTVSSSLSSFASGIYVYATTTFPTGSSIFKVDVVKITNITVGTTTTKIISRGYNTASAANPRRVERGLKIEY</sequence>
<feature type="transmembrane region" description="Helical" evidence="1">
    <location>
        <begin position="12"/>
        <end position="30"/>
    </location>
</feature>
<reference evidence="2 3" key="1">
    <citation type="journal article" date="2015" name="Nature">
        <title>rRNA introns, odd ribosomes, and small enigmatic genomes across a large radiation of phyla.</title>
        <authorList>
            <person name="Brown C.T."/>
            <person name="Hug L.A."/>
            <person name="Thomas B.C."/>
            <person name="Sharon I."/>
            <person name="Castelle C.J."/>
            <person name="Singh A."/>
            <person name="Wilkins M.J."/>
            <person name="Williams K.H."/>
            <person name="Banfield J.F."/>
        </authorList>
    </citation>
    <scope>NUCLEOTIDE SEQUENCE [LARGE SCALE GENOMIC DNA]</scope>
</reference>
<evidence type="ECO:0000313" key="2">
    <source>
        <dbReference type="EMBL" id="KKT82276.1"/>
    </source>
</evidence>
<comment type="caution">
    <text evidence="2">The sequence shown here is derived from an EMBL/GenBank/DDBJ whole genome shotgun (WGS) entry which is preliminary data.</text>
</comment>
<organism evidence="2 3">
    <name type="scientific">Candidatus Azambacteria bacterium GW2011_GWA1_44_9</name>
    <dbReference type="NCBI Taxonomy" id="1618610"/>
    <lineage>
        <taxon>Bacteria</taxon>
        <taxon>Candidatus Azamiibacteriota</taxon>
    </lineage>
</organism>
<gene>
    <name evidence="2" type="ORF">UW78_C0001G0059</name>
</gene>
<evidence type="ECO:0000256" key="1">
    <source>
        <dbReference type="SAM" id="Phobius"/>
    </source>
</evidence>
<proteinExistence type="predicted"/>
<dbReference type="Proteomes" id="UP000034595">
    <property type="component" value="Unassembled WGS sequence"/>
</dbReference>
<evidence type="ECO:0008006" key="4">
    <source>
        <dbReference type="Google" id="ProtNLM"/>
    </source>
</evidence>
<evidence type="ECO:0000313" key="3">
    <source>
        <dbReference type="Proteomes" id="UP000034595"/>
    </source>
</evidence>
<keyword evidence="1" id="KW-0812">Transmembrane</keyword>
<name>A0A0G1KEW6_9BACT</name>
<keyword evidence="1" id="KW-1133">Transmembrane helix</keyword>
<accession>A0A0G1KEW6</accession>
<keyword evidence="1" id="KW-0472">Membrane</keyword>
<dbReference type="AlphaFoldDB" id="A0A0G1KEW6"/>